<dbReference type="RefSeq" id="WP_093394729.1">
    <property type="nucleotide sequence ID" value="NZ_LT629736.1"/>
</dbReference>
<evidence type="ECO:0000256" key="6">
    <source>
        <dbReference type="ARBA" id="ARBA00022617"/>
    </source>
</evidence>
<evidence type="ECO:0000256" key="14">
    <source>
        <dbReference type="PIRNR" id="PIRNR004638"/>
    </source>
</evidence>
<comment type="catalytic activity">
    <reaction evidence="13 14">
        <text>protoporphyrinogen IX + 3 A = protoporphyrin IX + 3 AH2</text>
        <dbReference type="Rhea" id="RHEA:62000"/>
        <dbReference type="ChEBI" id="CHEBI:13193"/>
        <dbReference type="ChEBI" id="CHEBI:17499"/>
        <dbReference type="ChEBI" id="CHEBI:57306"/>
        <dbReference type="ChEBI" id="CHEBI:57307"/>
    </reaction>
</comment>
<evidence type="ECO:0000256" key="9">
    <source>
        <dbReference type="ARBA" id="ARBA00022989"/>
    </source>
</evidence>
<evidence type="ECO:0000256" key="13">
    <source>
        <dbReference type="ARBA" id="ARBA00048390"/>
    </source>
</evidence>
<dbReference type="AlphaFoldDB" id="A0A1H1VF66"/>
<keyword evidence="10" id="KW-0560">Oxidoreductase</keyword>
<feature type="transmembrane region" description="Helical" evidence="15">
    <location>
        <begin position="78"/>
        <end position="102"/>
    </location>
</feature>
<feature type="transmembrane region" description="Helical" evidence="15">
    <location>
        <begin position="114"/>
        <end position="135"/>
    </location>
</feature>
<protein>
    <recommendedName>
        <fullName evidence="4 14">Protoporphyrinogen IX oxidase</fullName>
        <ecNumber evidence="14">1.3.99.-</ecNumber>
    </recommendedName>
</protein>
<keyword evidence="5 14" id="KW-1003">Cell membrane</keyword>
<keyword evidence="7 15" id="KW-0812">Transmembrane</keyword>
<evidence type="ECO:0000256" key="1">
    <source>
        <dbReference type="ARBA" id="ARBA00004651"/>
    </source>
</evidence>
<feature type="transmembrane region" description="Helical" evidence="15">
    <location>
        <begin position="51"/>
        <end position="72"/>
    </location>
</feature>
<proteinExistence type="inferred from homology"/>
<dbReference type="OrthoDB" id="5770094at2"/>
<dbReference type="PANTHER" id="PTHR40255:SF1">
    <property type="entry name" value="PROTOPORPHYRINOGEN IX OXIDASE"/>
    <property type="match status" value="1"/>
</dbReference>
<keyword evidence="8 14" id="KW-0479">Metal-binding</keyword>
<evidence type="ECO:0000256" key="15">
    <source>
        <dbReference type="SAM" id="Phobius"/>
    </source>
</evidence>
<evidence type="ECO:0000256" key="8">
    <source>
        <dbReference type="ARBA" id="ARBA00022723"/>
    </source>
</evidence>
<evidence type="ECO:0000256" key="12">
    <source>
        <dbReference type="ARBA" id="ARBA00023136"/>
    </source>
</evidence>
<dbReference type="EMBL" id="LT629736">
    <property type="protein sequence ID" value="SDS83438.1"/>
    <property type="molecule type" value="Genomic_DNA"/>
</dbReference>
<evidence type="ECO:0000313" key="17">
    <source>
        <dbReference type="Proteomes" id="UP000243207"/>
    </source>
</evidence>
<keyword evidence="9 15" id="KW-1133">Transmembrane helix</keyword>
<dbReference type="EC" id="1.3.99.-" evidence="14"/>
<evidence type="ECO:0000256" key="11">
    <source>
        <dbReference type="ARBA" id="ARBA00023004"/>
    </source>
</evidence>
<evidence type="ECO:0000256" key="2">
    <source>
        <dbReference type="ARBA" id="ARBA00005073"/>
    </source>
</evidence>
<comment type="function">
    <text evidence="14">Catalyzes the oxidation of protoporphyrinogen IX to protoporphyrin IX.</text>
</comment>
<dbReference type="InterPro" id="IPR005265">
    <property type="entry name" value="HemJ-like"/>
</dbReference>
<comment type="pathway">
    <text evidence="2 14">Porphyrin-containing compound metabolism; protoporphyrin-IX biosynthesis; protoporphyrin-IX from protoporphyrinogen-IX: step 1/1.</text>
</comment>
<keyword evidence="17" id="KW-1185">Reference proteome</keyword>
<reference evidence="17" key="1">
    <citation type="submission" date="2016-10" db="EMBL/GenBank/DDBJ databases">
        <authorList>
            <person name="Varghese N."/>
            <person name="Submissions S."/>
        </authorList>
    </citation>
    <scope>NUCLEOTIDE SEQUENCE [LARGE SCALE GENOMIC DNA]</scope>
    <source>
        <strain evidence="17">NRRL B-51270</strain>
    </source>
</reference>
<comment type="similarity">
    <text evidence="3 14">Belongs to the HemJ family.</text>
</comment>
<evidence type="ECO:0000256" key="5">
    <source>
        <dbReference type="ARBA" id="ARBA00022475"/>
    </source>
</evidence>
<dbReference type="GO" id="GO:0005886">
    <property type="term" value="C:plasma membrane"/>
    <property type="evidence" value="ECO:0007669"/>
    <property type="project" value="UniProtKB-SubCell"/>
</dbReference>
<dbReference type="GO" id="GO:0070818">
    <property type="term" value="F:protoporphyrinogen oxidase activity"/>
    <property type="evidence" value="ECO:0007669"/>
    <property type="project" value="UniProtKB-UniRule"/>
</dbReference>
<dbReference type="UniPathway" id="UPA00251">
    <property type="reaction ID" value="UER00324"/>
</dbReference>
<dbReference type="GO" id="GO:0046872">
    <property type="term" value="F:metal ion binding"/>
    <property type="evidence" value="ECO:0007669"/>
    <property type="project" value="UniProtKB-UniRule"/>
</dbReference>
<keyword evidence="12 14" id="KW-0472">Membrane</keyword>
<comment type="cofactor">
    <cofactor evidence="14">
        <name>heme b</name>
        <dbReference type="ChEBI" id="CHEBI:60344"/>
    </cofactor>
    <text evidence="14">Binds 1 heme b (iron(II)-protoporphyrin IX) group per subunit.</text>
</comment>
<evidence type="ECO:0000256" key="3">
    <source>
        <dbReference type="ARBA" id="ARBA00006501"/>
    </source>
</evidence>
<accession>A0A1H1VF66</accession>
<evidence type="ECO:0000256" key="10">
    <source>
        <dbReference type="ARBA" id="ARBA00023002"/>
    </source>
</evidence>
<keyword evidence="6 14" id="KW-0349">Heme</keyword>
<dbReference type="GO" id="GO:0006782">
    <property type="term" value="P:protoporphyrinogen IX biosynthetic process"/>
    <property type="evidence" value="ECO:0007669"/>
    <property type="project" value="UniProtKB-UniRule"/>
</dbReference>
<comment type="subcellular location">
    <subcellularLocation>
        <location evidence="1">Cell membrane</location>
        <topology evidence="1">Multi-pass membrane protein</topology>
    </subcellularLocation>
</comment>
<organism evidence="16 17">
    <name type="scientific">Halopseudomonas xinjiangensis</name>
    <dbReference type="NCBI Taxonomy" id="487184"/>
    <lineage>
        <taxon>Bacteria</taxon>
        <taxon>Pseudomonadati</taxon>
        <taxon>Pseudomonadota</taxon>
        <taxon>Gammaproteobacteria</taxon>
        <taxon>Pseudomonadales</taxon>
        <taxon>Pseudomonadaceae</taxon>
        <taxon>Halopseudomonas</taxon>
    </lineage>
</organism>
<sequence>MLWFLVPHIAAMLIWTASLLYLPTLIIGGVTDKTLVYEPQDRFDSIPRFMFTRIATPAALVAIIAGTWVFIVDQTVDTWLIAKLSLVAGLAVCHTLTGIMILRSETDNGKPVVPWCWVLTICIALLMSTIFWLVLAKPDMEQLL</sequence>
<dbReference type="PIRSF" id="PIRSF004638">
    <property type="entry name" value="UCP004638"/>
    <property type="match status" value="1"/>
</dbReference>
<dbReference type="Proteomes" id="UP000243207">
    <property type="component" value="Chromosome I"/>
</dbReference>
<name>A0A1H1VF66_9GAMM</name>
<evidence type="ECO:0000256" key="4">
    <source>
        <dbReference type="ARBA" id="ARBA00017504"/>
    </source>
</evidence>
<dbReference type="STRING" id="487184.SAMN05216421_2288"/>
<evidence type="ECO:0000313" key="16">
    <source>
        <dbReference type="EMBL" id="SDS83438.1"/>
    </source>
</evidence>
<evidence type="ECO:0000256" key="7">
    <source>
        <dbReference type="ARBA" id="ARBA00022692"/>
    </source>
</evidence>
<gene>
    <name evidence="16" type="ORF">SAMN05216421_2288</name>
</gene>
<dbReference type="PANTHER" id="PTHR40255">
    <property type="entry name" value="UPF0093 MEMBRANE PROTEIN SLR1790"/>
    <property type="match status" value="1"/>
</dbReference>
<dbReference type="Pfam" id="PF03653">
    <property type="entry name" value="UPF0093"/>
    <property type="match status" value="1"/>
</dbReference>
<feature type="transmembrane region" description="Helical" evidence="15">
    <location>
        <begin position="6"/>
        <end position="30"/>
    </location>
</feature>
<keyword evidence="11 14" id="KW-0408">Iron</keyword>